<reference evidence="11" key="1">
    <citation type="submission" date="2019-02" db="EMBL/GenBank/DDBJ databases">
        <authorList>
            <person name="Gruber-Vodicka R. H."/>
            <person name="Seah K. B. B."/>
        </authorList>
    </citation>
    <scope>NUCLEOTIDE SEQUENCE</scope>
    <source>
        <strain evidence="11">BECK_BZ106</strain>
        <strain evidence="12">BECK_BZ15</strain>
    </source>
</reference>
<dbReference type="InterPro" id="IPR046825">
    <property type="entry name" value="PDH_C"/>
</dbReference>
<dbReference type="AlphaFoldDB" id="A0A450S9S2"/>
<gene>
    <name evidence="12" type="ORF">BECKFW1821A_GA0114235_10672</name>
    <name evidence="11" type="ORF">BECKFW1821B_GA0114236_100449</name>
</gene>
<dbReference type="GO" id="GO:0070403">
    <property type="term" value="F:NAD+ binding"/>
    <property type="evidence" value="ECO:0007669"/>
    <property type="project" value="InterPro"/>
</dbReference>
<dbReference type="EMBL" id="CAADFD010000004">
    <property type="protein sequence ID" value="VFJ48816.1"/>
    <property type="molecule type" value="Genomic_DNA"/>
</dbReference>
<dbReference type="InterPro" id="IPR036291">
    <property type="entry name" value="NAD(P)-bd_dom_sf"/>
</dbReference>
<dbReference type="Pfam" id="PF02153">
    <property type="entry name" value="PDH_N"/>
    <property type="match status" value="1"/>
</dbReference>
<keyword evidence="8" id="KW-0057">Aromatic amino acid biosynthesis</keyword>
<evidence type="ECO:0000256" key="3">
    <source>
        <dbReference type="ARBA" id="ARBA00012068"/>
    </source>
</evidence>
<dbReference type="InterPro" id="IPR003099">
    <property type="entry name" value="Prephen_DH"/>
</dbReference>
<evidence type="ECO:0000256" key="4">
    <source>
        <dbReference type="ARBA" id="ARBA00022498"/>
    </source>
</evidence>
<evidence type="ECO:0000256" key="7">
    <source>
        <dbReference type="ARBA" id="ARBA00023027"/>
    </source>
</evidence>
<comment type="pathway">
    <text evidence="1">Amino-acid biosynthesis; L-tyrosine biosynthesis; (4-hydroxyphenyl)pyruvate from prephenate (NAD(+) route): step 1/1.</text>
</comment>
<keyword evidence="5" id="KW-0028">Amino-acid biosynthesis</keyword>
<dbReference type="Pfam" id="PF20463">
    <property type="entry name" value="PDH_C"/>
    <property type="match status" value="1"/>
</dbReference>
<proteinExistence type="inferred from homology"/>
<sequence length="289" mass="31013">MKIHTLCIIGVGAIGGSLARALRKANACEHIIGCGRRQSNLEKAIALGVIDRFETQVARAVAGADMIVVTVPLGAMETVFRAMVGRLAPNAIITDGGSAKRSVLVAAKAAFGEIPQNLVPAHPIAGTEKSGVEASESTLFQGHRVIITPTAQTHSSATARVRAMWEATGAHVAEMDAEHHDKILAATSHLPHVLAYAFVDALREMDGEQKEDSILRYAAGSFRDFSRIASSDPRMWADICLANADAIIAILERFDTELQSLLDAIRQGDGESLKEAFTRAREYREGKYG</sequence>
<keyword evidence="4" id="KW-0827">Tyrosine biosynthesis</keyword>
<dbReference type="InterPro" id="IPR008927">
    <property type="entry name" value="6-PGluconate_DH-like_C_sf"/>
</dbReference>
<dbReference type="EC" id="1.3.1.12" evidence="3"/>
<dbReference type="GO" id="GO:0004665">
    <property type="term" value="F:prephenate dehydrogenase (NADP+) activity"/>
    <property type="evidence" value="ECO:0007669"/>
    <property type="project" value="InterPro"/>
</dbReference>
<evidence type="ECO:0000256" key="8">
    <source>
        <dbReference type="ARBA" id="ARBA00023141"/>
    </source>
</evidence>
<dbReference type="InterPro" id="IPR046826">
    <property type="entry name" value="PDH_N"/>
</dbReference>
<comment type="similarity">
    <text evidence="2">Belongs to the prephenate/arogenate dehydrogenase family.</text>
</comment>
<protein>
    <recommendedName>
        <fullName evidence="3">prephenate dehydrogenase</fullName>
        <ecNumber evidence="3">1.3.1.12</ecNumber>
    </recommendedName>
</protein>
<comment type="catalytic activity">
    <reaction evidence="9">
        <text>prephenate + NAD(+) = 3-(4-hydroxyphenyl)pyruvate + CO2 + NADH</text>
        <dbReference type="Rhea" id="RHEA:13869"/>
        <dbReference type="ChEBI" id="CHEBI:16526"/>
        <dbReference type="ChEBI" id="CHEBI:29934"/>
        <dbReference type="ChEBI" id="CHEBI:36242"/>
        <dbReference type="ChEBI" id="CHEBI:57540"/>
        <dbReference type="ChEBI" id="CHEBI:57945"/>
        <dbReference type="EC" id="1.3.1.12"/>
    </reaction>
</comment>
<name>A0A450S9S2_9GAMM</name>
<evidence type="ECO:0000256" key="6">
    <source>
        <dbReference type="ARBA" id="ARBA00023002"/>
    </source>
</evidence>
<evidence type="ECO:0000256" key="1">
    <source>
        <dbReference type="ARBA" id="ARBA00005067"/>
    </source>
</evidence>
<evidence type="ECO:0000256" key="5">
    <source>
        <dbReference type="ARBA" id="ARBA00022605"/>
    </source>
</evidence>
<dbReference type="SUPFAM" id="SSF51735">
    <property type="entry name" value="NAD(P)-binding Rossmann-fold domains"/>
    <property type="match status" value="1"/>
</dbReference>
<dbReference type="InterPro" id="IPR050812">
    <property type="entry name" value="Preph/Arog_dehydrog"/>
</dbReference>
<dbReference type="GO" id="GO:0006571">
    <property type="term" value="P:tyrosine biosynthetic process"/>
    <property type="evidence" value="ECO:0007669"/>
    <property type="project" value="UniProtKB-KW"/>
</dbReference>
<keyword evidence="7" id="KW-0520">NAD</keyword>
<feature type="domain" description="Prephenate/arogenate dehydrogenase" evidence="10">
    <location>
        <begin position="4"/>
        <end position="289"/>
    </location>
</feature>
<evidence type="ECO:0000313" key="11">
    <source>
        <dbReference type="EMBL" id="VFJ48816.1"/>
    </source>
</evidence>
<dbReference type="GO" id="GO:0008977">
    <property type="term" value="F:prephenate dehydrogenase (NAD+) activity"/>
    <property type="evidence" value="ECO:0007669"/>
    <property type="project" value="UniProtKB-EC"/>
</dbReference>
<dbReference type="Gene3D" id="1.10.3660.10">
    <property type="entry name" value="6-phosphogluconate dehydrogenase C-terminal like domain"/>
    <property type="match status" value="1"/>
</dbReference>
<dbReference type="PROSITE" id="PS51176">
    <property type="entry name" value="PDH_ADH"/>
    <property type="match status" value="1"/>
</dbReference>
<dbReference type="EMBL" id="CAADEW010000067">
    <property type="protein sequence ID" value="VFJ57050.1"/>
    <property type="molecule type" value="Genomic_DNA"/>
</dbReference>
<dbReference type="PANTHER" id="PTHR21363:SF0">
    <property type="entry name" value="PREPHENATE DEHYDROGENASE [NADP(+)]"/>
    <property type="match status" value="1"/>
</dbReference>
<dbReference type="FunFam" id="1.10.3660.10:FF:000003">
    <property type="entry name" value="Prephenate dehydrogenase"/>
    <property type="match status" value="1"/>
</dbReference>
<keyword evidence="6" id="KW-0560">Oxidoreductase</keyword>
<dbReference type="Gene3D" id="3.40.50.720">
    <property type="entry name" value="NAD(P)-binding Rossmann-like Domain"/>
    <property type="match status" value="1"/>
</dbReference>
<evidence type="ECO:0000313" key="12">
    <source>
        <dbReference type="EMBL" id="VFJ57050.1"/>
    </source>
</evidence>
<evidence type="ECO:0000256" key="2">
    <source>
        <dbReference type="ARBA" id="ARBA00007964"/>
    </source>
</evidence>
<dbReference type="SUPFAM" id="SSF48179">
    <property type="entry name" value="6-phosphogluconate dehydrogenase C-terminal domain-like"/>
    <property type="match status" value="1"/>
</dbReference>
<organism evidence="11">
    <name type="scientific">Candidatus Kentrum sp. FW</name>
    <dbReference type="NCBI Taxonomy" id="2126338"/>
    <lineage>
        <taxon>Bacteria</taxon>
        <taxon>Pseudomonadati</taxon>
        <taxon>Pseudomonadota</taxon>
        <taxon>Gammaproteobacteria</taxon>
        <taxon>Candidatus Kentrum</taxon>
    </lineage>
</organism>
<evidence type="ECO:0000259" key="10">
    <source>
        <dbReference type="PROSITE" id="PS51176"/>
    </source>
</evidence>
<evidence type="ECO:0000256" key="9">
    <source>
        <dbReference type="ARBA" id="ARBA00049260"/>
    </source>
</evidence>
<accession>A0A450S9S2</accession>
<dbReference type="PANTHER" id="PTHR21363">
    <property type="entry name" value="PREPHENATE DEHYDROGENASE"/>
    <property type="match status" value="1"/>
</dbReference>
<dbReference type="FunFam" id="3.40.50.720:FF:000208">
    <property type="entry name" value="Prephenate dehydrogenase"/>
    <property type="match status" value="1"/>
</dbReference>